<reference evidence="1 3" key="1">
    <citation type="journal article" date="2016" name="Front. Microbiol.">
        <title>Genome Sequence of the Piezophilic, Mesophilic Sulfate-Reducing Bacterium Desulfovibrio indicus J2T.</title>
        <authorList>
            <person name="Cao J."/>
            <person name="Maignien L."/>
            <person name="Shao Z."/>
            <person name="Alain K."/>
            <person name="Jebbar M."/>
        </authorList>
    </citation>
    <scope>NUCLEOTIDE SEQUENCE [LARGE SCALE GENOMIC DNA]</scope>
    <source>
        <strain evidence="1 3">J2</strain>
    </source>
</reference>
<dbReference type="InterPro" id="IPR029052">
    <property type="entry name" value="Metallo-depent_PP-like"/>
</dbReference>
<dbReference type="AlphaFoldDB" id="A0A126QNW3"/>
<evidence type="ECO:0000313" key="2">
    <source>
        <dbReference type="EMBL" id="TDT88268.1"/>
    </source>
</evidence>
<dbReference type="Proteomes" id="UP000055611">
    <property type="component" value="Chromosome"/>
</dbReference>
<name>A0A126QNW3_9BACT</name>
<evidence type="ECO:0000313" key="4">
    <source>
        <dbReference type="Proteomes" id="UP000295506"/>
    </source>
</evidence>
<evidence type="ECO:0000313" key="3">
    <source>
        <dbReference type="Proteomes" id="UP000055611"/>
    </source>
</evidence>
<sequence>MLVSGAYEFLRPGGNPGLAETMAAMNKAFGFMGYDVGLLSPAEAEALRADSIPAWPWQKTAREEPYTVIPVDGGRKVGFLRFPSLGLDEDQPSDDLIRRLSARIQKERDGVDLLIGLCDWGWVAENAYLQARAESVPDILLGSGSGAGVNGRILADGRALWVRPYDKGRSLVEVAVYQWPQRENSFAWKEVTNYKTSSIGMNDTIKDNPEVDAMFGD</sequence>
<dbReference type="EMBL" id="SOBK01000006">
    <property type="protein sequence ID" value="TDT88268.1"/>
    <property type="molecule type" value="Genomic_DNA"/>
</dbReference>
<protein>
    <submittedName>
        <fullName evidence="2">Uncharacterized protein</fullName>
    </submittedName>
</protein>
<gene>
    <name evidence="1" type="ORF">AWY79_11725</name>
    <name evidence="2" type="ORF">EDC59_10681</name>
</gene>
<reference evidence="2 4" key="2">
    <citation type="submission" date="2019-03" db="EMBL/GenBank/DDBJ databases">
        <title>Genomic Encyclopedia of Type Strains, Phase IV (KMG-IV): sequencing the most valuable type-strain genomes for metagenomic binning, comparative biology and taxonomic classification.</title>
        <authorList>
            <person name="Goeker M."/>
        </authorList>
    </citation>
    <scope>NUCLEOTIDE SEQUENCE [LARGE SCALE GENOMIC DNA]</scope>
    <source>
        <strain evidence="2 4">DSM 101483</strain>
    </source>
</reference>
<evidence type="ECO:0000313" key="1">
    <source>
        <dbReference type="EMBL" id="AMK11733.1"/>
    </source>
</evidence>
<keyword evidence="3" id="KW-1185">Reference proteome</keyword>
<proteinExistence type="predicted"/>
<dbReference type="Proteomes" id="UP000295506">
    <property type="component" value="Unassembled WGS sequence"/>
</dbReference>
<dbReference type="KEGG" id="dej:AWY79_11725"/>
<accession>A0A126QNW3</accession>
<organism evidence="2 4">
    <name type="scientific">Pseudodesulfovibrio indicus</name>
    <dbReference type="NCBI Taxonomy" id="1716143"/>
    <lineage>
        <taxon>Bacteria</taxon>
        <taxon>Pseudomonadati</taxon>
        <taxon>Thermodesulfobacteriota</taxon>
        <taxon>Desulfovibrionia</taxon>
        <taxon>Desulfovibrionales</taxon>
        <taxon>Desulfovibrionaceae</taxon>
    </lineage>
</organism>
<dbReference type="SUPFAM" id="SSF56300">
    <property type="entry name" value="Metallo-dependent phosphatases"/>
    <property type="match status" value="1"/>
</dbReference>
<dbReference type="OrthoDB" id="5452986at2"/>
<dbReference type="RefSeq" id="WP_066803999.1">
    <property type="nucleotide sequence ID" value="NZ_CP014206.1"/>
</dbReference>
<dbReference type="EMBL" id="CP014206">
    <property type="protein sequence ID" value="AMK11733.1"/>
    <property type="molecule type" value="Genomic_DNA"/>
</dbReference>